<dbReference type="Pfam" id="PF02837">
    <property type="entry name" value="Glyco_hydro_2_N"/>
    <property type="match status" value="1"/>
</dbReference>
<dbReference type="SMART" id="SM01038">
    <property type="entry name" value="Bgal_small_N"/>
    <property type="match status" value="1"/>
</dbReference>
<accession>W7TQH2</accession>
<evidence type="ECO:0000313" key="11">
    <source>
        <dbReference type="EMBL" id="EWM25763.1"/>
    </source>
</evidence>
<feature type="compositionally biased region" description="Basic and acidic residues" evidence="8">
    <location>
        <begin position="868"/>
        <end position="878"/>
    </location>
</feature>
<evidence type="ECO:0000256" key="1">
    <source>
        <dbReference type="ARBA" id="ARBA00001412"/>
    </source>
</evidence>
<dbReference type="SUPFAM" id="SSF51445">
    <property type="entry name" value="(Trans)glycosidases"/>
    <property type="match status" value="1"/>
</dbReference>
<dbReference type="Gene3D" id="2.60.40.10">
    <property type="entry name" value="Immunoglobulins"/>
    <property type="match status" value="2"/>
</dbReference>
<dbReference type="Pfam" id="PF00703">
    <property type="entry name" value="Glyco_hydro_2"/>
    <property type="match status" value="1"/>
</dbReference>
<dbReference type="SUPFAM" id="SSF49785">
    <property type="entry name" value="Galactose-binding domain-like"/>
    <property type="match status" value="1"/>
</dbReference>
<feature type="transmembrane region" description="Helical" evidence="9">
    <location>
        <begin position="63"/>
        <end position="81"/>
    </location>
</feature>
<dbReference type="Gene3D" id="3.20.20.80">
    <property type="entry name" value="Glycosidases"/>
    <property type="match status" value="1"/>
</dbReference>
<name>W7TQH2_9STRA</name>
<dbReference type="PROSITE" id="PS00719">
    <property type="entry name" value="GLYCOSYL_HYDROL_F2_1"/>
    <property type="match status" value="1"/>
</dbReference>
<feature type="domain" description="Beta galactosidase small chain/" evidence="10">
    <location>
        <begin position="991"/>
        <end position="1330"/>
    </location>
</feature>
<comment type="similarity">
    <text evidence="2 7">Belongs to the glycosyl hydrolase 2 family.</text>
</comment>
<dbReference type="Gene3D" id="2.60.120.260">
    <property type="entry name" value="Galactose-binding domain-like"/>
    <property type="match status" value="1"/>
</dbReference>
<keyword evidence="9" id="KW-1133">Transmembrane helix</keyword>
<dbReference type="EC" id="3.2.1.23" evidence="3"/>
<protein>
    <recommendedName>
        <fullName evidence="3">beta-galactosidase</fullName>
        <ecNumber evidence="3">3.2.1.23</ecNumber>
    </recommendedName>
    <alternativeName>
        <fullName evidence="6">Lactase</fullName>
    </alternativeName>
</protein>
<dbReference type="OrthoDB" id="408320at2759"/>
<dbReference type="FunFam" id="3.20.20.80:FF:000018">
    <property type="entry name" value="Beta-galactosidase"/>
    <property type="match status" value="1"/>
</dbReference>
<dbReference type="InterPro" id="IPR036156">
    <property type="entry name" value="Beta-gal/glucu_dom_sf"/>
</dbReference>
<dbReference type="InterPro" id="IPR023230">
    <property type="entry name" value="Glyco_hydro_2_CS"/>
</dbReference>
<evidence type="ECO:0000256" key="3">
    <source>
        <dbReference type="ARBA" id="ARBA00012756"/>
    </source>
</evidence>
<gene>
    <name evidence="11" type="ORF">Naga_100168g6</name>
</gene>
<dbReference type="InterPro" id="IPR006103">
    <property type="entry name" value="Glyco_hydro_2_cat"/>
</dbReference>
<evidence type="ECO:0000313" key="12">
    <source>
        <dbReference type="Proteomes" id="UP000019335"/>
    </source>
</evidence>
<keyword evidence="12" id="KW-1185">Reference proteome</keyword>
<dbReference type="InterPro" id="IPR050347">
    <property type="entry name" value="Bact_Beta-galactosidase"/>
</dbReference>
<dbReference type="PANTHER" id="PTHR46323:SF2">
    <property type="entry name" value="BETA-GALACTOSIDASE"/>
    <property type="match status" value="1"/>
</dbReference>
<dbReference type="EMBL" id="AZIL01000832">
    <property type="protein sequence ID" value="EWM25763.1"/>
    <property type="molecule type" value="Genomic_DNA"/>
</dbReference>
<evidence type="ECO:0000256" key="6">
    <source>
        <dbReference type="ARBA" id="ARBA00032230"/>
    </source>
</evidence>
<dbReference type="InterPro" id="IPR011013">
    <property type="entry name" value="Gal_mutarotase_sf_dom"/>
</dbReference>
<dbReference type="SUPFAM" id="SSF49303">
    <property type="entry name" value="beta-Galactosidase/glucuronidase domain"/>
    <property type="match status" value="2"/>
</dbReference>
<feature type="region of interest" description="Disordered" evidence="8">
    <location>
        <begin position="827"/>
        <end position="894"/>
    </location>
</feature>
<dbReference type="InterPro" id="IPR032312">
    <property type="entry name" value="LacZ_4"/>
</dbReference>
<dbReference type="SUPFAM" id="SSF74650">
    <property type="entry name" value="Galactose mutarotase-like"/>
    <property type="match status" value="1"/>
</dbReference>
<dbReference type="GO" id="GO:0004565">
    <property type="term" value="F:beta-galactosidase activity"/>
    <property type="evidence" value="ECO:0007669"/>
    <property type="project" value="UniProtKB-EC"/>
</dbReference>
<evidence type="ECO:0000256" key="4">
    <source>
        <dbReference type="ARBA" id="ARBA00022801"/>
    </source>
</evidence>
<evidence type="ECO:0000256" key="9">
    <source>
        <dbReference type="SAM" id="Phobius"/>
    </source>
</evidence>
<comment type="catalytic activity">
    <reaction evidence="1">
        <text>Hydrolysis of terminal non-reducing beta-D-galactose residues in beta-D-galactosides.</text>
        <dbReference type="EC" id="3.2.1.23"/>
    </reaction>
</comment>
<dbReference type="GO" id="GO:0009341">
    <property type="term" value="C:beta-galactosidase complex"/>
    <property type="evidence" value="ECO:0007669"/>
    <property type="project" value="InterPro"/>
</dbReference>
<sequence length="1347" mass="147389">MAVVSGGRLSCAGTSMPDHDRSMGFSKPIKYPGWDQAEAPWTTTALPNALILPLFLFTGRQAGVLRCGVGALLVGTFAALVRVQQISLWWGMLFLPPALALFLSSYEVVFSRPDWVDPEVFGRNKLPAHAPLAYHTSIEAARKAAMSHSLRSQSENIVLLSGPASAGQWRFKYAPSVSAAPLHFEDPGFPADDWDTDVPVPGNWQLCKDASTGEPRFDIPVYTNFRYPIPLHPPYVPRENPTGCYRRTFDVPAALLEKGGRAHLLFHGAGSAFHVWVNGSLAGYSQDGKLAAEFDVTGLVHRDGQGNVLALRVLRWSDGSYLEDQDHWRLSGIERDVELVMIPGAGSGFSLSDYTAVARLDSQHEHGHLDVTFQVARHRIFPGSFQVQALLYEDSEGGGLVGKASVVKDGTSADAASGASPTEVFVSIPVKNPRKWTAETPQLYTLVLTLSTEGPGEGKTPSKLQQAEGCRVGFRTVEIRDSQLCVNGQPLVVAGVNRHEHDPDTGKVVDEASMVQDIVLLKRYNFNAIRASHYPNHPRWYELCDELGIWVVDEANVETHGMKPIGRISADPVWRAAYVDRMVRMVQTHKNHACVVVWSLGNESGDGQNLQAGREAIKALDPTRPVQYEGGGADMCGTGRTSLTDIQCPMYAVPAAAIQMAQSTRDARPVILCEYSHAMGNSNGNLFKYWDAVWALPRFQGGFIWDYVDQGLRHTDRLTGRSYWAYGGDFGDVDGPCSGHGQFCINGIVFPDRAPHPALHEAKHLQSPVKFHVQGPSSTRRTPMALTLGIENRYSFRSLAHLTFHWALKSDAGVLAAGTLNVEGKEVGPGQRVEVTQDVGQNGRPGSPSEPPRKLMSVLAASSPFKRSNGEKKDKRTGGNDSTTGGTEGGIPSAISGLGGTSVWSTAWVEVTALLKADTPWALKGHVVARETFLQALVGVSEGASGDRVPVPLLTMPALELRQERTEEGQGPWTAHAAAGEEAVLVVSGAEASKGEDWRVVFGKRSGRLLEYRVGGVDLLVPQTGGPEHAFLRAATDNDRAGYPVSATFVTPKWLCDALEPYSPWNVLSYYARWRRLGLCLDGLETSVQEVTPVVHTTKRVEILVRATVSTAQAGPLLDVQTRYTVYGSMDVKMGIKVVSLYENQAKAPLHLPRVGVALQLPREFTDVSWLGLGPHETYSDRKRSGLLDVHHAHVRDLHTPYVVPSENGGRADVRWAALRDPESKMGLLLRCTNGPVHEVEDEGMPEKRKKSVHAPGTFQFNASMHSVRELEQATRTCELPTWEEVQRLYVHVDHRHMGVGGDNTWEPDLIHSEFLVPCVGTWEYDVYLSPLVPDEEPSAKACRVLE</sequence>
<reference evidence="11 12" key="1">
    <citation type="journal article" date="2014" name="Mol. Plant">
        <title>Chromosome Scale Genome Assembly and Transcriptome Profiling of Nannochloropsis gaditana in Nitrogen Depletion.</title>
        <authorList>
            <person name="Corteggiani Carpinelli E."/>
            <person name="Telatin A."/>
            <person name="Vitulo N."/>
            <person name="Forcato C."/>
            <person name="D'Angelo M."/>
            <person name="Schiavon R."/>
            <person name="Vezzi A."/>
            <person name="Giacometti G.M."/>
            <person name="Morosinotto T."/>
            <person name="Valle G."/>
        </authorList>
    </citation>
    <scope>NUCLEOTIDE SEQUENCE [LARGE SCALE GENOMIC DNA]</scope>
    <source>
        <strain evidence="11 12">B-31</strain>
    </source>
</reference>
<dbReference type="InterPro" id="IPR013783">
    <property type="entry name" value="Ig-like_fold"/>
</dbReference>
<dbReference type="InterPro" id="IPR006104">
    <property type="entry name" value="Glyco_hydro_2_N"/>
</dbReference>
<keyword evidence="9" id="KW-0472">Membrane</keyword>
<evidence type="ECO:0000259" key="10">
    <source>
        <dbReference type="SMART" id="SM01038"/>
    </source>
</evidence>
<proteinExistence type="inferred from homology"/>
<dbReference type="Gene3D" id="2.70.98.10">
    <property type="match status" value="1"/>
</dbReference>
<dbReference type="Pfam" id="PF02929">
    <property type="entry name" value="Bgal_small_N"/>
    <property type="match status" value="1"/>
</dbReference>
<dbReference type="PANTHER" id="PTHR46323">
    <property type="entry name" value="BETA-GALACTOSIDASE"/>
    <property type="match status" value="1"/>
</dbReference>
<dbReference type="Pfam" id="PF02836">
    <property type="entry name" value="Glyco_hydro_2_C"/>
    <property type="match status" value="1"/>
</dbReference>
<feature type="transmembrane region" description="Helical" evidence="9">
    <location>
        <begin position="88"/>
        <end position="106"/>
    </location>
</feature>
<dbReference type="Proteomes" id="UP000019335">
    <property type="component" value="Chromosome 10"/>
</dbReference>
<dbReference type="InterPro" id="IPR006102">
    <property type="entry name" value="Ig-like_GH2"/>
</dbReference>
<keyword evidence="5 7" id="KW-0326">Glycosidase</keyword>
<dbReference type="InterPro" id="IPR004199">
    <property type="entry name" value="B-gal_small/dom_5"/>
</dbReference>
<dbReference type="InterPro" id="IPR017853">
    <property type="entry name" value="GH"/>
</dbReference>
<evidence type="ECO:0000256" key="7">
    <source>
        <dbReference type="RuleBase" id="RU361154"/>
    </source>
</evidence>
<organism evidence="11 12">
    <name type="scientific">Nannochloropsis gaditana</name>
    <dbReference type="NCBI Taxonomy" id="72520"/>
    <lineage>
        <taxon>Eukaryota</taxon>
        <taxon>Sar</taxon>
        <taxon>Stramenopiles</taxon>
        <taxon>Ochrophyta</taxon>
        <taxon>Eustigmatophyceae</taxon>
        <taxon>Eustigmatales</taxon>
        <taxon>Monodopsidaceae</taxon>
        <taxon>Nannochloropsis</taxon>
    </lineage>
</organism>
<comment type="caution">
    <text evidence="11">The sequence shown here is derived from an EMBL/GenBank/DDBJ whole genome shotgun (WGS) entry which is preliminary data.</text>
</comment>
<dbReference type="PRINTS" id="PR00132">
    <property type="entry name" value="GLHYDRLASE2"/>
</dbReference>
<keyword evidence="4 7" id="KW-0378">Hydrolase</keyword>
<evidence type="ECO:0000256" key="5">
    <source>
        <dbReference type="ARBA" id="ARBA00023295"/>
    </source>
</evidence>
<keyword evidence="9" id="KW-0812">Transmembrane</keyword>
<dbReference type="InterPro" id="IPR008979">
    <property type="entry name" value="Galactose-bd-like_sf"/>
</dbReference>
<evidence type="ECO:0000256" key="8">
    <source>
        <dbReference type="SAM" id="MobiDB-lite"/>
    </source>
</evidence>
<dbReference type="InterPro" id="IPR014718">
    <property type="entry name" value="GH-type_carb-bd"/>
</dbReference>
<dbReference type="InterPro" id="IPR006101">
    <property type="entry name" value="Glyco_hydro_2"/>
</dbReference>
<dbReference type="GO" id="GO:0030246">
    <property type="term" value="F:carbohydrate binding"/>
    <property type="evidence" value="ECO:0007669"/>
    <property type="project" value="InterPro"/>
</dbReference>
<evidence type="ECO:0000256" key="2">
    <source>
        <dbReference type="ARBA" id="ARBA00007401"/>
    </source>
</evidence>
<dbReference type="GO" id="GO:0005990">
    <property type="term" value="P:lactose catabolic process"/>
    <property type="evidence" value="ECO:0007669"/>
    <property type="project" value="TreeGrafter"/>
</dbReference>
<dbReference type="Pfam" id="PF16353">
    <property type="entry name" value="LacZ_4"/>
    <property type="match status" value="1"/>
</dbReference>